<keyword evidence="3" id="KW-1185">Reference proteome</keyword>
<sequence length="285" mass="29902">MRIPLFLACLLLAAPAAAQTPAVRAPAVLTLAEQPLRLIRGTAVYRAQAGVALQKDDILETGAAGAQCEAASGAIVALGPQTRVLVQDLPTGGKGTSLAVLRGWVKLMTDGGKPGLVATPALQLSLVSGSAIVRAGEDGRDAMFAEEGAQQLAKVEKGKSGAPLKLAAEQYAEIDPAKPQPVAGRPPRAFVTAMPPSFRDRLARVPNLANAGKVAPLKERDADFADVEPWLAARLPGVKPFVARFRPRLADPVFRKQLERALGQQPEWKAALHPPVRPGPAGVLF</sequence>
<evidence type="ECO:0000313" key="2">
    <source>
        <dbReference type="EMBL" id="MCD2517134.1"/>
    </source>
</evidence>
<comment type="caution">
    <text evidence="2">The sequence shown here is derived from an EMBL/GenBank/DDBJ whole genome shotgun (WGS) entry which is preliminary data.</text>
</comment>
<evidence type="ECO:0000313" key="3">
    <source>
        <dbReference type="Proteomes" id="UP001179361"/>
    </source>
</evidence>
<gene>
    <name evidence="2" type="ORF">LQ564_12540</name>
</gene>
<reference evidence="2" key="1">
    <citation type="submission" date="2021-11" db="EMBL/GenBank/DDBJ databases">
        <title>The complete genome of Massilia sp sp. G4R7.</title>
        <authorList>
            <person name="Liu L."/>
            <person name="Yue J."/>
            <person name="Yuan J."/>
            <person name="Yang F."/>
            <person name="Li L."/>
        </authorList>
    </citation>
    <scope>NUCLEOTIDE SEQUENCE</scope>
    <source>
        <strain evidence="2">G4R7</strain>
    </source>
</reference>
<organism evidence="2 3">
    <name type="scientific">Massilia phyllostachyos</name>
    <dbReference type="NCBI Taxonomy" id="2898585"/>
    <lineage>
        <taxon>Bacteria</taxon>
        <taxon>Pseudomonadati</taxon>
        <taxon>Pseudomonadota</taxon>
        <taxon>Betaproteobacteria</taxon>
        <taxon>Burkholderiales</taxon>
        <taxon>Oxalobacteraceae</taxon>
        <taxon>Telluria group</taxon>
        <taxon>Massilia</taxon>
    </lineage>
</organism>
<name>A0ABS8Q6C2_9BURK</name>
<dbReference type="EMBL" id="JAJNOC010000003">
    <property type="protein sequence ID" value="MCD2517134.1"/>
    <property type="molecule type" value="Genomic_DNA"/>
</dbReference>
<accession>A0ABS8Q6C2</accession>
<dbReference type="Proteomes" id="UP001179361">
    <property type="component" value="Unassembled WGS sequence"/>
</dbReference>
<proteinExistence type="predicted"/>
<protein>
    <recommendedName>
        <fullName evidence="4">FecR protein domain-containing protein</fullName>
    </recommendedName>
</protein>
<dbReference type="RefSeq" id="WP_231058426.1">
    <property type="nucleotide sequence ID" value="NZ_JAJNOC010000003.1"/>
</dbReference>
<evidence type="ECO:0000256" key="1">
    <source>
        <dbReference type="SAM" id="SignalP"/>
    </source>
</evidence>
<evidence type="ECO:0008006" key="4">
    <source>
        <dbReference type="Google" id="ProtNLM"/>
    </source>
</evidence>
<feature type="chain" id="PRO_5047409898" description="FecR protein domain-containing protein" evidence="1">
    <location>
        <begin position="19"/>
        <end position="285"/>
    </location>
</feature>
<keyword evidence="1" id="KW-0732">Signal</keyword>
<feature type="signal peptide" evidence="1">
    <location>
        <begin position="1"/>
        <end position="18"/>
    </location>
</feature>